<dbReference type="GO" id="GO:0004930">
    <property type="term" value="F:G protein-coupled receptor activity"/>
    <property type="evidence" value="ECO:0007669"/>
    <property type="project" value="UniProtKB-KW"/>
</dbReference>
<keyword evidence="14" id="KW-1185">Reference proteome</keyword>
<dbReference type="CDD" id="cd15408">
    <property type="entry name" value="7tmA_OR5AK3-like"/>
    <property type="match status" value="1"/>
</dbReference>
<sequence>MVEDNYTFASEFILLGFTNREDLQVTCFVLFLATYVVTLIGNLGVIVLIRIDSCLHTPMYFFLSHLSLLDVCYSSAIIPQTLMNVFVEKKVISFVRCATQLFSFATCATTECYVLAAMAYDRYMAICNPLLYSVVMSQRLCVGMLAGAYLAGVISSTIHTVSIFRLPFCRSKRINHFFCDGPPLLALSCSDTRVNEAMVSAVVGFNVLSTTVFILVSYLLVLSTVLRMRSAAGWHKAFSTCASHLVSIALYYGSSLFTYLHPGLSHSLEHDEVVSVLYSVAVPMLNPLIYSLRNTDMKKAMRKATAMTAGENLTVLSGFILLGFSDAPELQTTTFTIFLSLYVLMVLGNPMMILLVNADPQLHTPMYFFLTHLSFMDFCLSSAMIPKALETFLLGRGHISFLGCFAQVYFFLALTICECFLLGVTAYDRYAAVCKPLLYAITMSRARCYGMRVLVYATGFLTSLAHTVLVGRLSFCRVRSINHFFCELPALLQLSCPDARANEILQLSSAGLSIVGSALMIPVSYTCILRPILQIPSARRRLKAFSTRASHLAAITIFYVPGTLAYVQPGKARSQDQAKLFSACYVVLTPTLDPFIYSLRNKEVKGALRRLWARKLVPHLSRL</sequence>
<dbReference type="PROSITE" id="PS00237">
    <property type="entry name" value="G_PROTEIN_RECEP_F1_1"/>
    <property type="match status" value="2"/>
</dbReference>
<dbReference type="GO" id="GO:0004984">
    <property type="term" value="F:olfactory receptor activity"/>
    <property type="evidence" value="ECO:0007669"/>
    <property type="project" value="InterPro"/>
</dbReference>
<organism evidence="13 14">
    <name type="scientific">Mycteria americana</name>
    <name type="common">Wood stork</name>
    <dbReference type="NCBI Taxonomy" id="33587"/>
    <lineage>
        <taxon>Eukaryota</taxon>
        <taxon>Metazoa</taxon>
        <taxon>Chordata</taxon>
        <taxon>Craniata</taxon>
        <taxon>Vertebrata</taxon>
        <taxon>Euteleostomi</taxon>
        <taxon>Archelosauria</taxon>
        <taxon>Archosauria</taxon>
        <taxon>Dinosauria</taxon>
        <taxon>Saurischia</taxon>
        <taxon>Theropoda</taxon>
        <taxon>Coelurosauria</taxon>
        <taxon>Aves</taxon>
        <taxon>Neognathae</taxon>
        <taxon>Neoaves</taxon>
        <taxon>Aequornithes</taxon>
        <taxon>Ciconiiformes</taxon>
        <taxon>Ciconiidae</taxon>
        <taxon>Mycteria</taxon>
    </lineage>
</organism>
<evidence type="ECO:0000256" key="9">
    <source>
        <dbReference type="ARBA" id="ARBA00023224"/>
    </source>
</evidence>
<evidence type="ECO:0000256" key="11">
    <source>
        <dbReference type="SAM" id="Phobius"/>
    </source>
</evidence>
<dbReference type="PANTHER" id="PTHR48018">
    <property type="entry name" value="OLFACTORY RECEPTOR"/>
    <property type="match status" value="1"/>
</dbReference>
<feature type="transmembrane region" description="Helical" evidence="11">
    <location>
        <begin position="98"/>
        <end position="120"/>
    </location>
</feature>
<feature type="transmembrane region" description="Helical" evidence="11">
    <location>
        <begin position="367"/>
        <end position="385"/>
    </location>
</feature>
<evidence type="ECO:0000256" key="7">
    <source>
        <dbReference type="ARBA" id="ARBA00023170"/>
    </source>
</evidence>
<evidence type="ECO:0000313" key="13">
    <source>
        <dbReference type="EMBL" id="KAK4822772.1"/>
    </source>
</evidence>
<dbReference type="Pfam" id="PF13853">
    <property type="entry name" value="7tm_4"/>
    <property type="match status" value="2"/>
</dbReference>
<comment type="similarity">
    <text evidence="10">Belongs to the G-protein coupled receptor 1 family.</text>
</comment>
<evidence type="ECO:0000256" key="3">
    <source>
        <dbReference type="ARBA" id="ARBA00022692"/>
    </source>
</evidence>
<protein>
    <recommendedName>
        <fullName evidence="12">G-protein coupled receptors family 1 profile domain-containing protein</fullName>
    </recommendedName>
</protein>
<dbReference type="AlphaFoldDB" id="A0AAN7NUQ9"/>
<comment type="function">
    <text evidence="1">Odorant receptor.</text>
</comment>
<feature type="transmembrane region" description="Helical" evidence="11">
    <location>
        <begin position="233"/>
        <end position="253"/>
    </location>
</feature>
<dbReference type="PRINTS" id="PR00245">
    <property type="entry name" value="OLFACTORYR"/>
</dbReference>
<dbReference type="EMBL" id="JAUNZN010000004">
    <property type="protein sequence ID" value="KAK4822772.1"/>
    <property type="molecule type" value="Genomic_DNA"/>
</dbReference>
<keyword evidence="9 10" id="KW-0807">Transducer</keyword>
<evidence type="ECO:0000256" key="6">
    <source>
        <dbReference type="ARBA" id="ARBA00023136"/>
    </source>
</evidence>
<feature type="transmembrane region" description="Helical" evidence="11">
    <location>
        <begin position="336"/>
        <end position="355"/>
    </location>
</feature>
<feature type="domain" description="G-protein coupled receptors family 1 profile" evidence="12">
    <location>
        <begin position="41"/>
        <end position="290"/>
    </location>
</feature>
<dbReference type="Gene3D" id="1.20.1070.10">
    <property type="entry name" value="Rhodopsin 7-helix transmembrane proteins"/>
    <property type="match status" value="2"/>
</dbReference>
<reference evidence="13 14" key="1">
    <citation type="journal article" date="2023" name="J. Hered.">
        <title>Chromosome-level genome of the wood stork (Mycteria americana) provides insight into avian chromosome evolution.</title>
        <authorList>
            <person name="Flamio R. Jr."/>
            <person name="Ramstad K.M."/>
        </authorList>
    </citation>
    <scope>NUCLEOTIDE SEQUENCE [LARGE SCALE GENOMIC DNA]</scope>
    <source>
        <strain evidence="13">JAX WOST 10</strain>
    </source>
</reference>
<gene>
    <name evidence="13" type="ORF">QYF61_019963</name>
</gene>
<keyword evidence="3 10" id="KW-0812">Transmembrane</keyword>
<evidence type="ECO:0000256" key="1">
    <source>
        <dbReference type="ARBA" id="ARBA00002936"/>
    </source>
</evidence>
<accession>A0AAN7NUQ9</accession>
<evidence type="ECO:0000256" key="4">
    <source>
        <dbReference type="ARBA" id="ARBA00022989"/>
    </source>
</evidence>
<proteinExistence type="inferred from homology"/>
<feature type="transmembrane region" description="Helical" evidence="11">
    <location>
        <begin position="405"/>
        <end position="427"/>
    </location>
</feature>
<comment type="subcellular location">
    <subcellularLocation>
        <location evidence="2">Membrane</location>
        <topology evidence="2">Multi-pass membrane protein</topology>
    </subcellularLocation>
</comment>
<keyword evidence="7 10" id="KW-0675">Receptor</keyword>
<dbReference type="PRINTS" id="PR00237">
    <property type="entry name" value="GPCRRHODOPSN"/>
</dbReference>
<evidence type="ECO:0000256" key="5">
    <source>
        <dbReference type="ARBA" id="ARBA00023040"/>
    </source>
</evidence>
<dbReference type="InterPro" id="IPR000725">
    <property type="entry name" value="Olfact_rcpt"/>
</dbReference>
<feature type="transmembrane region" description="Helical" evidence="11">
    <location>
        <begin position="23"/>
        <end position="48"/>
    </location>
</feature>
<feature type="domain" description="G-protein coupled receptors family 1 profile" evidence="12">
    <location>
        <begin position="348"/>
        <end position="597"/>
    </location>
</feature>
<feature type="transmembrane region" description="Helical" evidence="11">
    <location>
        <begin position="140"/>
        <end position="164"/>
    </location>
</feature>
<dbReference type="FunFam" id="1.20.1070.10:FF:000003">
    <property type="entry name" value="Olfactory receptor"/>
    <property type="match status" value="2"/>
</dbReference>
<feature type="transmembrane region" description="Helical" evidence="11">
    <location>
        <begin position="504"/>
        <end position="528"/>
    </location>
</feature>
<feature type="transmembrane region" description="Helical" evidence="11">
    <location>
        <begin position="197"/>
        <end position="221"/>
    </location>
</feature>
<dbReference type="InterPro" id="IPR000276">
    <property type="entry name" value="GPCR_Rhodpsn"/>
</dbReference>
<dbReference type="Proteomes" id="UP001333110">
    <property type="component" value="Unassembled WGS sequence"/>
</dbReference>
<feature type="transmembrane region" description="Helical" evidence="11">
    <location>
        <begin position="453"/>
        <end position="475"/>
    </location>
</feature>
<keyword evidence="6 11" id="KW-0472">Membrane</keyword>
<feature type="transmembrane region" description="Helical" evidence="11">
    <location>
        <begin position="549"/>
        <end position="568"/>
    </location>
</feature>
<dbReference type="PROSITE" id="PS50262">
    <property type="entry name" value="G_PROTEIN_RECEP_F1_2"/>
    <property type="match status" value="2"/>
</dbReference>
<dbReference type="GO" id="GO:0016020">
    <property type="term" value="C:membrane"/>
    <property type="evidence" value="ECO:0007669"/>
    <property type="project" value="UniProtKB-SubCell"/>
</dbReference>
<feature type="transmembrane region" description="Helical" evidence="11">
    <location>
        <begin position="273"/>
        <end position="292"/>
    </location>
</feature>
<feature type="transmembrane region" description="Helical" evidence="11">
    <location>
        <begin position="60"/>
        <end position="78"/>
    </location>
</feature>
<keyword evidence="4 11" id="KW-1133">Transmembrane helix</keyword>
<dbReference type="InterPro" id="IPR017452">
    <property type="entry name" value="GPCR_Rhodpsn_7TM"/>
</dbReference>
<feature type="transmembrane region" description="Helical" evidence="11">
    <location>
        <begin position="304"/>
        <end position="324"/>
    </location>
</feature>
<comment type="caution">
    <text evidence="13">The sequence shown here is derived from an EMBL/GenBank/DDBJ whole genome shotgun (WGS) entry which is preliminary data.</text>
</comment>
<name>A0AAN7NUQ9_MYCAM</name>
<evidence type="ECO:0000256" key="8">
    <source>
        <dbReference type="ARBA" id="ARBA00023180"/>
    </source>
</evidence>
<feature type="transmembrane region" description="Helical" evidence="11">
    <location>
        <begin position="580"/>
        <end position="599"/>
    </location>
</feature>
<keyword evidence="8" id="KW-0325">Glycoprotein</keyword>
<evidence type="ECO:0000259" key="12">
    <source>
        <dbReference type="PROSITE" id="PS50262"/>
    </source>
</evidence>
<evidence type="ECO:0000256" key="2">
    <source>
        <dbReference type="ARBA" id="ARBA00004141"/>
    </source>
</evidence>
<keyword evidence="5 10" id="KW-0297">G-protein coupled receptor</keyword>
<dbReference type="SUPFAM" id="SSF81321">
    <property type="entry name" value="Family A G protein-coupled receptor-like"/>
    <property type="match status" value="2"/>
</dbReference>
<evidence type="ECO:0000313" key="14">
    <source>
        <dbReference type="Proteomes" id="UP001333110"/>
    </source>
</evidence>
<evidence type="ECO:0000256" key="10">
    <source>
        <dbReference type="RuleBase" id="RU000688"/>
    </source>
</evidence>